<evidence type="ECO:0000256" key="3">
    <source>
        <dbReference type="ARBA" id="ARBA00022692"/>
    </source>
</evidence>
<evidence type="ECO:0000256" key="6">
    <source>
        <dbReference type="RuleBase" id="RU363076"/>
    </source>
</evidence>
<dbReference type="RefSeq" id="WP_017468258.1">
    <property type="nucleotide sequence ID" value="NZ_BMEW01000001.1"/>
</dbReference>
<evidence type="ECO:0000256" key="2">
    <source>
        <dbReference type="ARBA" id="ARBA00007165"/>
    </source>
</evidence>
<sequence>MSHPVRWPRLAIATLLAAIGLAGFLSLGIWQVQRLHWKLDLIERVDARVTADPVPAPGPADWPEITREDDEYTRVRLSGEYLHDEEVLIYTPSDFGPADWVLTPLHRDDGSIVMVNRGVVPQRQGEPAAFDRPEGKVSVTGLLRLSEDEGWLFSRDNNPAEQKWYRRDIGSITETKGFEQAAPYFVDAEMTDAEGWPRGGQTVVKFRNAHLSYALTWFALAALVAAGYGLLLWQEVRRK</sequence>
<evidence type="ECO:0000313" key="7">
    <source>
        <dbReference type="EMBL" id="APX24148.1"/>
    </source>
</evidence>
<gene>
    <name evidence="7" type="ORF">Ga0080559_TMP3352</name>
</gene>
<dbReference type="KEGG" id="tpro:Ga0080559_TMP3352"/>
<proteinExistence type="inferred from homology"/>
<evidence type="ECO:0000256" key="1">
    <source>
        <dbReference type="ARBA" id="ARBA00004370"/>
    </source>
</evidence>
<dbReference type="Pfam" id="PF02104">
    <property type="entry name" value="SURF1"/>
    <property type="match status" value="1"/>
</dbReference>
<reference evidence="7 8" key="1">
    <citation type="submission" date="2016-03" db="EMBL/GenBank/DDBJ databases">
        <title>Deep-sea bacteria in the southern Pacific.</title>
        <authorList>
            <person name="Tang K."/>
        </authorList>
    </citation>
    <scope>NUCLEOTIDE SEQUENCE [LARGE SCALE GENOMIC DNA]</scope>
    <source>
        <strain evidence="7 8">JLT2016</strain>
    </source>
</reference>
<dbReference type="PROSITE" id="PS50895">
    <property type="entry name" value="SURF1"/>
    <property type="match status" value="1"/>
</dbReference>
<dbReference type="InterPro" id="IPR045214">
    <property type="entry name" value="Surf1/Surf4"/>
</dbReference>
<feature type="transmembrane region" description="Helical" evidence="6">
    <location>
        <begin position="211"/>
        <end position="233"/>
    </location>
</feature>
<dbReference type="STRING" id="1229727.Ga0080559_TMP3352"/>
<evidence type="ECO:0000256" key="4">
    <source>
        <dbReference type="ARBA" id="ARBA00022989"/>
    </source>
</evidence>
<comment type="similarity">
    <text evidence="2 6">Belongs to the SURF1 family.</text>
</comment>
<dbReference type="EMBL" id="CP014796">
    <property type="protein sequence ID" value="APX24148.1"/>
    <property type="molecule type" value="Genomic_DNA"/>
</dbReference>
<name>A0A1U7D7R0_9RHOB</name>
<dbReference type="InterPro" id="IPR002994">
    <property type="entry name" value="Surf1/Shy1"/>
</dbReference>
<keyword evidence="8" id="KW-1185">Reference proteome</keyword>
<keyword evidence="5 6" id="KW-0472">Membrane</keyword>
<dbReference type="GO" id="GO:0005886">
    <property type="term" value="C:plasma membrane"/>
    <property type="evidence" value="ECO:0007669"/>
    <property type="project" value="UniProtKB-SubCell"/>
</dbReference>
<dbReference type="PANTHER" id="PTHR23427:SF2">
    <property type="entry name" value="SURFEIT LOCUS PROTEIN 1"/>
    <property type="match status" value="1"/>
</dbReference>
<accession>A0A1U7D7R0</accession>
<comment type="caution">
    <text evidence="6">Lacks conserved residue(s) required for the propagation of feature annotation.</text>
</comment>
<comment type="subcellular location">
    <subcellularLocation>
        <location evidence="6">Cell membrane</location>
        <topology evidence="6">Multi-pass membrane protein</topology>
    </subcellularLocation>
    <subcellularLocation>
        <location evidence="1">Membrane</location>
    </subcellularLocation>
</comment>
<keyword evidence="3 6" id="KW-0812">Transmembrane</keyword>
<dbReference type="PANTHER" id="PTHR23427">
    <property type="entry name" value="SURFEIT LOCUS PROTEIN"/>
    <property type="match status" value="1"/>
</dbReference>
<dbReference type="Proteomes" id="UP000186559">
    <property type="component" value="Chromosome"/>
</dbReference>
<keyword evidence="6" id="KW-1003">Cell membrane</keyword>
<evidence type="ECO:0000313" key="8">
    <source>
        <dbReference type="Proteomes" id="UP000186559"/>
    </source>
</evidence>
<keyword evidence="4 6" id="KW-1133">Transmembrane helix</keyword>
<protein>
    <recommendedName>
        <fullName evidence="6">SURF1-like protein</fullName>
    </recommendedName>
</protein>
<organism evidence="7 8">
    <name type="scientific">Salipiger profundus</name>
    <dbReference type="NCBI Taxonomy" id="1229727"/>
    <lineage>
        <taxon>Bacteria</taxon>
        <taxon>Pseudomonadati</taxon>
        <taxon>Pseudomonadota</taxon>
        <taxon>Alphaproteobacteria</taxon>
        <taxon>Rhodobacterales</taxon>
        <taxon>Roseobacteraceae</taxon>
        <taxon>Salipiger</taxon>
    </lineage>
</organism>
<dbReference type="AlphaFoldDB" id="A0A1U7D7R0"/>
<evidence type="ECO:0000256" key="5">
    <source>
        <dbReference type="ARBA" id="ARBA00023136"/>
    </source>
</evidence>
<dbReference type="CDD" id="cd06662">
    <property type="entry name" value="SURF1"/>
    <property type="match status" value="1"/>
</dbReference>